<evidence type="ECO:0000256" key="5">
    <source>
        <dbReference type="ARBA" id="ARBA00022801"/>
    </source>
</evidence>
<reference evidence="12" key="1">
    <citation type="journal article" date="2014" name="Front. Microbiol.">
        <title>High frequency of phylogenetically diverse reductive dehalogenase-homologous genes in deep subseafloor sedimentary metagenomes.</title>
        <authorList>
            <person name="Kawai M."/>
            <person name="Futagami T."/>
            <person name="Toyoda A."/>
            <person name="Takaki Y."/>
            <person name="Nishi S."/>
            <person name="Hori S."/>
            <person name="Arai W."/>
            <person name="Tsubouchi T."/>
            <person name="Morono Y."/>
            <person name="Uchiyama I."/>
            <person name="Ito T."/>
            <person name="Fujiyama A."/>
            <person name="Inagaki F."/>
            <person name="Takami H."/>
        </authorList>
    </citation>
    <scope>NUCLEOTIDE SEQUENCE</scope>
    <source>
        <strain evidence="12">Expedition CK06-06</strain>
    </source>
</reference>
<keyword evidence="3" id="KW-0645">Protease</keyword>
<keyword evidence="6" id="KW-0862">Zinc</keyword>
<dbReference type="SUPFAM" id="SSF50156">
    <property type="entry name" value="PDZ domain-like"/>
    <property type="match status" value="1"/>
</dbReference>
<dbReference type="Gene3D" id="2.30.42.10">
    <property type="match status" value="1"/>
</dbReference>
<gene>
    <name evidence="12" type="ORF">S06H3_04533</name>
</gene>
<evidence type="ECO:0000256" key="7">
    <source>
        <dbReference type="ARBA" id="ARBA00022989"/>
    </source>
</evidence>
<dbReference type="InterPro" id="IPR036034">
    <property type="entry name" value="PDZ_sf"/>
</dbReference>
<keyword evidence="4 10" id="KW-0812">Transmembrane</keyword>
<keyword evidence="7 10" id="KW-1133">Transmembrane helix</keyword>
<evidence type="ECO:0000256" key="6">
    <source>
        <dbReference type="ARBA" id="ARBA00022833"/>
    </source>
</evidence>
<feature type="transmembrane region" description="Helical" evidence="10">
    <location>
        <begin position="211"/>
        <end position="230"/>
    </location>
</feature>
<dbReference type="InterPro" id="IPR004387">
    <property type="entry name" value="Pept_M50_Zn"/>
</dbReference>
<name>X1LVE8_9ZZZZ</name>
<dbReference type="NCBIfam" id="TIGR00054">
    <property type="entry name" value="RIP metalloprotease RseP"/>
    <property type="match status" value="1"/>
</dbReference>
<dbReference type="InterPro" id="IPR008915">
    <property type="entry name" value="Peptidase_M50"/>
</dbReference>
<protein>
    <recommendedName>
        <fullName evidence="11">PDZ domain-containing protein</fullName>
    </recommendedName>
</protein>
<dbReference type="GO" id="GO:0004222">
    <property type="term" value="F:metalloendopeptidase activity"/>
    <property type="evidence" value="ECO:0007669"/>
    <property type="project" value="InterPro"/>
</dbReference>
<evidence type="ECO:0000256" key="1">
    <source>
        <dbReference type="ARBA" id="ARBA00001947"/>
    </source>
</evidence>
<comment type="subcellular location">
    <subcellularLocation>
        <location evidence="2">Membrane</location>
        <topology evidence="2">Multi-pass membrane protein</topology>
    </subcellularLocation>
</comment>
<dbReference type="AlphaFoldDB" id="X1LVE8"/>
<dbReference type="PROSITE" id="PS50106">
    <property type="entry name" value="PDZ"/>
    <property type="match status" value="1"/>
</dbReference>
<dbReference type="PANTHER" id="PTHR42837">
    <property type="entry name" value="REGULATOR OF SIGMA-E PROTEASE RSEP"/>
    <property type="match status" value="1"/>
</dbReference>
<dbReference type="InterPro" id="IPR041489">
    <property type="entry name" value="PDZ_6"/>
</dbReference>
<feature type="transmembrane region" description="Helical" evidence="10">
    <location>
        <begin position="160"/>
        <end position="180"/>
    </location>
</feature>
<evidence type="ECO:0000256" key="4">
    <source>
        <dbReference type="ARBA" id="ARBA00022692"/>
    </source>
</evidence>
<dbReference type="GO" id="GO:0006508">
    <property type="term" value="P:proteolysis"/>
    <property type="evidence" value="ECO:0007669"/>
    <property type="project" value="UniProtKB-KW"/>
</dbReference>
<comment type="caution">
    <text evidence="12">The sequence shown here is derived from an EMBL/GenBank/DDBJ whole genome shotgun (WGS) entry which is preliminary data.</text>
</comment>
<accession>X1LVE8</accession>
<keyword evidence="8" id="KW-0482">Metalloprotease</keyword>
<evidence type="ECO:0000259" key="11">
    <source>
        <dbReference type="PROSITE" id="PS50106"/>
    </source>
</evidence>
<evidence type="ECO:0000256" key="3">
    <source>
        <dbReference type="ARBA" id="ARBA00022670"/>
    </source>
</evidence>
<comment type="cofactor">
    <cofactor evidence="1">
        <name>Zn(2+)</name>
        <dbReference type="ChEBI" id="CHEBI:29105"/>
    </cofactor>
</comment>
<evidence type="ECO:0000313" key="12">
    <source>
        <dbReference type="EMBL" id="GAH98098.1"/>
    </source>
</evidence>
<evidence type="ECO:0000256" key="10">
    <source>
        <dbReference type="SAM" id="Phobius"/>
    </source>
</evidence>
<evidence type="ECO:0000256" key="8">
    <source>
        <dbReference type="ARBA" id="ARBA00023049"/>
    </source>
</evidence>
<dbReference type="InterPro" id="IPR001478">
    <property type="entry name" value="PDZ"/>
</dbReference>
<dbReference type="EMBL" id="BARV01001599">
    <property type="protein sequence ID" value="GAH98098.1"/>
    <property type="molecule type" value="Genomic_DNA"/>
</dbReference>
<dbReference type="PANTHER" id="PTHR42837:SF2">
    <property type="entry name" value="MEMBRANE METALLOPROTEASE ARASP2, CHLOROPLASTIC-RELATED"/>
    <property type="match status" value="1"/>
</dbReference>
<keyword evidence="5" id="KW-0378">Hydrolase</keyword>
<proteinExistence type="predicted"/>
<evidence type="ECO:0000256" key="9">
    <source>
        <dbReference type="ARBA" id="ARBA00023136"/>
    </source>
</evidence>
<dbReference type="GO" id="GO:0016020">
    <property type="term" value="C:membrane"/>
    <property type="evidence" value="ECO:0007669"/>
    <property type="project" value="UniProtKB-SubCell"/>
</dbReference>
<sequence length="243" mass="26443">MIPHNVPIEQIQVQQVAPSSPAAEAGIEQGDIILAINGHKINNYGDLAYYVQLSLGSEATLLLNKAANGEQEVTLVPRWIPPEDEGALGINVTGVEGSQQIIRQSYSPWTATMLGTQRYVETFILFRNTIRSSIIAARIPQVVGPVGIYQMTAEVARAGLLPLIMFTAFISLMLGIINLLPLPALDGGRIVFLLIELARRGKRVSPRVEHLVNAVGFALLILLMCIITYFDITRIIGGGSLFE</sequence>
<keyword evidence="9 10" id="KW-0472">Membrane</keyword>
<feature type="domain" description="PDZ" evidence="11">
    <location>
        <begin position="11"/>
        <end position="43"/>
    </location>
</feature>
<dbReference type="Pfam" id="PF02163">
    <property type="entry name" value="Peptidase_M50"/>
    <property type="match status" value="1"/>
</dbReference>
<evidence type="ECO:0000256" key="2">
    <source>
        <dbReference type="ARBA" id="ARBA00004141"/>
    </source>
</evidence>
<organism evidence="12">
    <name type="scientific">marine sediment metagenome</name>
    <dbReference type="NCBI Taxonomy" id="412755"/>
    <lineage>
        <taxon>unclassified sequences</taxon>
        <taxon>metagenomes</taxon>
        <taxon>ecological metagenomes</taxon>
    </lineage>
</organism>
<dbReference type="Pfam" id="PF17820">
    <property type="entry name" value="PDZ_6"/>
    <property type="match status" value="1"/>
</dbReference>